<feature type="domain" description="NADH:flavin oxidoreductase/NADH oxidase N-terminal" evidence="10">
    <location>
        <begin position="286"/>
        <end position="355"/>
    </location>
</feature>
<evidence type="ECO:0000256" key="8">
    <source>
        <dbReference type="ARBA" id="ARBA00023004"/>
    </source>
</evidence>
<evidence type="ECO:0000256" key="5">
    <source>
        <dbReference type="ARBA" id="ARBA00022643"/>
    </source>
</evidence>
<feature type="domain" description="NADH:flavin oxidoreductase/NADH oxidase N-terminal" evidence="10">
    <location>
        <begin position="8"/>
        <end position="257"/>
    </location>
</feature>
<accession>A0A3E3E9P9</accession>
<evidence type="ECO:0000259" key="10">
    <source>
        <dbReference type="Pfam" id="PF00724"/>
    </source>
</evidence>
<dbReference type="PRINTS" id="PR00368">
    <property type="entry name" value="FADPNR"/>
</dbReference>
<gene>
    <name evidence="12" type="ORF">DXB93_15060</name>
</gene>
<comment type="similarity">
    <text evidence="3">In the N-terminal section; belongs to the NADH:flavin oxidoreductase/NADH oxidase family.</text>
</comment>
<evidence type="ECO:0000256" key="3">
    <source>
        <dbReference type="ARBA" id="ARBA00011048"/>
    </source>
</evidence>
<dbReference type="GO" id="GO:0016491">
    <property type="term" value="F:oxidoreductase activity"/>
    <property type="evidence" value="ECO:0007669"/>
    <property type="project" value="UniProtKB-KW"/>
</dbReference>
<dbReference type="PANTHER" id="PTHR42917">
    <property type="entry name" value="2,4-DIENOYL-COA REDUCTASE"/>
    <property type="match status" value="1"/>
</dbReference>
<evidence type="ECO:0000256" key="6">
    <source>
        <dbReference type="ARBA" id="ARBA00022723"/>
    </source>
</evidence>
<evidence type="ECO:0000313" key="13">
    <source>
        <dbReference type="Proteomes" id="UP000261032"/>
    </source>
</evidence>
<dbReference type="SUPFAM" id="SSF51905">
    <property type="entry name" value="FAD/NAD(P)-binding domain"/>
    <property type="match status" value="1"/>
</dbReference>
<dbReference type="Pfam" id="PF00724">
    <property type="entry name" value="Oxidored_FMN"/>
    <property type="match status" value="2"/>
</dbReference>
<keyword evidence="7" id="KW-0560">Oxidoreductase</keyword>
<dbReference type="InterPro" id="IPR013785">
    <property type="entry name" value="Aldolase_TIM"/>
</dbReference>
<dbReference type="Proteomes" id="UP000261032">
    <property type="component" value="Unassembled WGS sequence"/>
</dbReference>
<keyword evidence="9" id="KW-0411">Iron-sulfur</keyword>
<evidence type="ECO:0000256" key="1">
    <source>
        <dbReference type="ARBA" id="ARBA00001917"/>
    </source>
</evidence>
<evidence type="ECO:0000256" key="9">
    <source>
        <dbReference type="ARBA" id="ARBA00023014"/>
    </source>
</evidence>
<keyword evidence="6" id="KW-0479">Metal-binding</keyword>
<comment type="cofactor">
    <cofactor evidence="2">
        <name>[4Fe-4S] cluster</name>
        <dbReference type="ChEBI" id="CHEBI:49883"/>
    </cofactor>
</comment>
<evidence type="ECO:0000313" key="12">
    <source>
        <dbReference type="EMBL" id="RGD80671.1"/>
    </source>
</evidence>
<comment type="cofactor">
    <cofactor evidence="1">
        <name>FMN</name>
        <dbReference type="ChEBI" id="CHEBI:58210"/>
    </cofactor>
</comment>
<sequence>MNQYYPHLFQPLRVNTMMLKNRIIASTMGIPKSHELLSTTHYGNVSIIDKSVGGAAMTFVSIESAANDNGEFPKHDRDGIRESISVARQYGAKVGTWCVPRLKQDAANDIRAHYDGKQVLAPSPYLTRSGARAVELTLEDIQGIMKQARNDALAIKRFGFDFIYLYVGYEELTTQFLSPVFNKRTDEYGGSLENRMRFTIEHVKTIRNAVGTDFPIVILLGASDYLKGSYQFEEMLELLKRIEDDVDLINVSAGMDMIPGYFPEEQIIEPELGLEAWYSVNGKHCQSIFEPHLTNVHWAKLVKQNFPNKLVGVIGSIMTPKEAEQLLQEGVVDIISMGRPLVADPFLPRKAMQGQIDDIVPCIRCLQCYHSATEHTNVQCSVNPRYRREHRVPLKLEKSEIIKKVIVVGGGPAGCKAAITAHDRGHQVILIEQRDKLGGQLNLAQHEMHKQELKAYRDYLENQINKRDIQVMYKTTATKNLLEQLNGDVVLVAIGASPIRLHFPGEQLEYVDYFENVYPKLDSLKDNVCIVGGGQVGIELAVELLERGKLVTVIEMTDQIASQGHILYRAGLRRLLKRFEKQLTILINSQCLGFSESGVKIINKNGESIIKCDNAIIAVGMKPNREEAFKLYGIADETMMFGDCEKLGQVVGATNDAYFIAANI</sequence>
<dbReference type="GO" id="GO:0046872">
    <property type="term" value="F:metal ion binding"/>
    <property type="evidence" value="ECO:0007669"/>
    <property type="project" value="UniProtKB-KW"/>
</dbReference>
<keyword evidence="8" id="KW-0408">Iron</keyword>
<dbReference type="InterPro" id="IPR023753">
    <property type="entry name" value="FAD/NAD-binding_dom"/>
</dbReference>
<name>A0A3E3E9P9_9FIRM</name>
<reference evidence="12 13" key="1">
    <citation type="submission" date="2018-08" db="EMBL/GenBank/DDBJ databases">
        <title>A genome reference for cultivated species of the human gut microbiota.</title>
        <authorList>
            <person name="Zou Y."/>
            <person name="Xue W."/>
            <person name="Luo G."/>
        </authorList>
    </citation>
    <scope>NUCLEOTIDE SEQUENCE [LARGE SCALE GENOMIC DNA]</scope>
    <source>
        <strain evidence="12 13">OM06-4</strain>
    </source>
</reference>
<dbReference type="SUPFAM" id="SSF51395">
    <property type="entry name" value="FMN-linked oxidoreductases"/>
    <property type="match status" value="1"/>
</dbReference>
<dbReference type="GO" id="GO:0010181">
    <property type="term" value="F:FMN binding"/>
    <property type="evidence" value="ECO:0007669"/>
    <property type="project" value="InterPro"/>
</dbReference>
<comment type="caution">
    <text evidence="12">The sequence shown here is derived from an EMBL/GenBank/DDBJ whole genome shotgun (WGS) entry which is preliminary data.</text>
</comment>
<dbReference type="Gene3D" id="3.20.20.70">
    <property type="entry name" value="Aldolase class I"/>
    <property type="match status" value="1"/>
</dbReference>
<dbReference type="GO" id="GO:0051536">
    <property type="term" value="F:iron-sulfur cluster binding"/>
    <property type="evidence" value="ECO:0007669"/>
    <property type="project" value="UniProtKB-KW"/>
</dbReference>
<evidence type="ECO:0000256" key="7">
    <source>
        <dbReference type="ARBA" id="ARBA00023002"/>
    </source>
</evidence>
<evidence type="ECO:0000256" key="4">
    <source>
        <dbReference type="ARBA" id="ARBA00022630"/>
    </source>
</evidence>
<organism evidence="12 13">
    <name type="scientific">Thomasclavelia ramosa</name>
    <dbReference type="NCBI Taxonomy" id="1547"/>
    <lineage>
        <taxon>Bacteria</taxon>
        <taxon>Bacillati</taxon>
        <taxon>Bacillota</taxon>
        <taxon>Erysipelotrichia</taxon>
        <taxon>Erysipelotrichales</taxon>
        <taxon>Coprobacillaceae</taxon>
        <taxon>Thomasclavelia</taxon>
    </lineage>
</organism>
<dbReference type="PRINTS" id="PR00469">
    <property type="entry name" value="PNDRDTASEII"/>
</dbReference>
<dbReference type="InterPro" id="IPR001155">
    <property type="entry name" value="OxRdtase_FMN_N"/>
</dbReference>
<dbReference type="InterPro" id="IPR051793">
    <property type="entry name" value="NADH:flavin_oxidoreductase"/>
</dbReference>
<dbReference type="Gene3D" id="3.40.50.720">
    <property type="entry name" value="NAD(P)-binding Rossmann-like Domain"/>
    <property type="match status" value="1"/>
</dbReference>
<evidence type="ECO:0000256" key="2">
    <source>
        <dbReference type="ARBA" id="ARBA00001966"/>
    </source>
</evidence>
<feature type="domain" description="FAD/NAD(P)-binding" evidence="11">
    <location>
        <begin position="403"/>
        <end position="628"/>
    </location>
</feature>
<evidence type="ECO:0000259" key="11">
    <source>
        <dbReference type="Pfam" id="PF07992"/>
    </source>
</evidence>
<dbReference type="Pfam" id="PF07992">
    <property type="entry name" value="Pyr_redox_2"/>
    <property type="match status" value="1"/>
</dbReference>
<proteinExistence type="inferred from homology"/>
<dbReference type="InterPro" id="IPR036188">
    <property type="entry name" value="FAD/NAD-bd_sf"/>
</dbReference>
<protein>
    <submittedName>
        <fullName evidence="12">FAD-dependent oxidoreductase</fullName>
    </submittedName>
</protein>
<dbReference type="AlphaFoldDB" id="A0A3E3E9P9"/>
<dbReference type="EMBL" id="QUSL01000030">
    <property type="protein sequence ID" value="RGD80671.1"/>
    <property type="molecule type" value="Genomic_DNA"/>
</dbReference>
<dbReference type="RefSeq" id="WP_117582337.1">
    <property type="nucleotide sequence ID" value="NZ_QUSL01000030.1"/>
</dbReference>
<dbReference type="Gene3D" id="3.50.50.60">
    <property type="entry name" value="FAD/NAD(P)-binding domain"/>
    <property type="match status" value="1"/>
</dbReference>
<dbReference type="PANTHER" id="PTHR42917:SF2">
    <property type="entry name" value="2,4-DIENOYL-COA REDUCTASE [(2E)-ENOYL-COA-PRODUCING]"/>
    <property type="match status" value="1"/>
</dbReference>
<keyword evidence="5" id="KW-0288">FMN</keyword>
<keyword evidence="4" id="KW-0285">Flavoprotein</keyword>